<dbReference type="RefSeq" id="WP_343045651.1">
    <property type="nucleotide sequence ID" value="NZ_BAAAPP010000005.1"/>
</dbReference>
<evidence type="ECO:0000259" key="6">
    <source>
        <dbReference type="PROSITE" id="PS50850"/>
    </source>
</evidence>
<dbReference type="InterPro" id="IPR052524">
    <property type="entry name" value="MFS_Cyanate_Porter"/>
</dbReference>
<evidence type="ECO:0000256" key="3">
    <source>
        <dbReference type="ARBA" id="ARBA00022989"/>
    </source>
</evidence>
<dbReference type="InterPro" id="IPR020846">
    <property type="entry name" value="MFS_dom"/>
</dbReference>
<organism evidence="7 8">
    <name type="scientific">Nocardioides marinus</name>
    <dbReference type="NCBI Taxonomy" id="374514"/>
    <lineage>
        <taxon>Bacteria</taxon>
        <taxon>Bacillati</taxon>
        <taxon>Actinomycetota</taxon>
        <taxon>Actinomycetes</taxon>
        <taxon>Propionibacteriales</taxon>
        <taxon>Nocardioidaceae</taxon>
        <taxon>Nocardioides</taxon>
    </lineage>
</organism>
<dbReference type="PROSITE" id="PS50850">
    <property type="entry name" value="MFS"/>
    <property type="match status" value="1"/>
</dbReference>
<feature type="transmembrane region" description="Helical" evidence="5">
    <location>
        <begin position="211"/>
        <end position="235"/>
    </location>
</feature>
<dbReference type="Proteomes" id="UP000537326">
    <property type="component" value="Unassembled WGS sequence"/>
</dbReference>
<proteinExistence type="predicted"/>
<gene>
    <name evidence="7" type="ORF">BKA05_002405</name>
</gene>
<dbReference type="InterPro" id="IPR036259">
    <property type="entry name" value="MFS_trans_sf"/>
</dbReference>
<dbReference type="GO" id="GO:0005886">
    <property type="term" value="C:plasma membrane"/>
    <property type="evidence" value="ECO:0007669"/>
    <property type="project" value="UniProtKB-SubCell"/>
</dbReference>
<dbReference type="InterPro" id="IPR011701">
    <property type="entry name" value="MFS"/>
</dbReference>
<feature type="transmembrane region" description="Helical" evidence="5">
    <location>
        <begin position="342"/>
        <end position="360"/>
    </location>
</feature>
<evidence type="ECO:0000256" key="2">
    <source>
        <dbReference type="ARBA" id="ARBA00022692"/>
    </source>
</evidence>
<feature type="transmembrane region" description="Helical" evidence="5">
    <location>
        <begin position="133"/>
        <end position="158"/>
    </location>
</feature>
<feature type="transmembrane region" description="Helical" evidence="5">
    <location>
        <begin position="170"/>
        <end position="190"/>
    </location>
</feature>
<sequence length="400" mass="41555">MTRRPSPLFWVGLLLLSVNLRPAAVSVGPVLEEVSDGLAMSSAETSLLTSLPVLAFAVVGALASAAAARWGLHRATLLALVAVTVGLAARAVTGNAEVFLLLSLLAVSGTALANVLIPSLVKLHAPDRIGPATALYSTVLAVGLTGGLVLTVPLSTALGGGVEEGWRWGLGAWTLLGAVAVLPWLLLVGHDRTPAPPGPRVRFLDVARTPLGLSLAAYFGLQSLQAYAIFGWFAQLWRDAGFSPTEAGLLVGVLTGTTIPLSFVLPRVLVRTRHPAALLLGVAACYPVAYVGLVLDPVEPALLWALLTGIGTTTFPLVLTLIGLRARTAEGTATLSAFSQSVGYLIAVAGPFVVGSLYAATDGWTVPLAFLLVALLPMVWLSVRLARPAYVEDQLPAARR</sequence>
<feature type="transmembrane region" description="Helical" evidence="5">
    <location>
        <begin position="47"/>
        <end position="68"/>
    </location>
</feature>
<dbReference type="PANTHER" id="PTHR23523">
    <property type="match status" value="1"/>
</dbReference>
<feature type="transmembrane region" description="Helical" evidence="5">
    <location>
        <begin position="277"/>
        <end position="295"/>
    </location>
</feature>
<evidence type="ECO:0000313" key="7">
    <source>
        <dbReference type="EMBL" id="NYI10890.1"/>
    </source>
</evidence>
<accession>A0A7Y9YER7</accession>
<dbReference type="EMBL" id="JACBZI010000001">
    <property type="protein sequence ID" value="NYI10890.1"/>
    <property type="molecule type" value="Genomic_DNA"/>
</dbReference>
<name>A0A7Y9YER7_9ACTN</name>
<keyword evidence="8" id="KW-1185">Reference proteome</keyword>
<dbReference type="Gene3D" id="1.20.1250.20">
    <property type="entry name" value="MFS general substrate transporter like domains"/>
    <property type="match status" value="1"/>
</dbReference>
<evidence type="ECO:0000313" key="8">
    <source>
        <dbReference type="Proteomes" id="UP000537326"/>
    </source>
</evidence>
<dbReference type="SUPFAM" id="SSF103473">
    <property type="entry name" value="MFS general substrate transporter"/>
    <property type="match status" value="1"/>
</dbReference>
<keyword evidence="4 5" id="KW-0472">Membrane</keyword>
<feature type="domain" description="Major facilitator superfamily (MFS) profile" evidence="6">
    <location>
        <begin position="7"/>
        <end position="392"/>
    </location>
</feature>
<feature type="transmembrane region" description="Helical" evidence="5">
    <location>
        <begin position="247"/>
        <end position="265"/>
    </location>
</feature>
<dbReference type="GO" id="GO:0022857">
    <property type="term" value="F:transmembrane transporter activity"/>
    <property type="evidence" value="ECO:0007669"/>
    <property type="project" value="InterPro"/>
</dbReference>
<keyword evidence="3 5" id="KW-1133">Transmembrane helix</keyword>
<keyword evidence="2 5" id="KW-0812">Transmembrane</keyword>
<dbReference type="AlphaFoldDB" id="A0A7Y9YER7"/>
<evidence type="ECO:0000256" key="1">
    <source>
        <dbReference type="ARBA" id="ARBA00004651"/>
    </source>
</evidence>
<comment type="caution">
    <text evidence="7">The sequence shown here is derived from an EMBL/GenBank/DDBJ whole genome shotgun (WGS) entry which is preliminary data.</text>
</comment>
<dbReference type="Pfam" id="PF07690">
    <property type="entry name" value="MFS_1"/>
    <property type="match status" value="1"/>
</dbReference>
<evidence type="ECO:0000256" key="5">
    <source>
        <dbReference type="SAM" id="Phobius"/>
    </source>
</evidence>
<feature type="transmembrane region" description="Helical" evidence="5">
    <location>
        <begin position="75"/>
        <end position="92"/>
    </location>
</feature>
<feature type="transmembrane region" description="Helical" evidence="5">
    <location>
        <begin position="301"/>
        <end position="322"/>
    </location>
</feature>
<feature type="transmembrane region" description="Helical" evidence="5">
    <location>
        <begin position="98"/>
        <end position="121"/>
    </location>
</feature>
<protein>
    <submittedName>
        <fullName evidence="7">CP family cyanate transporter-like MFS transporter</fullName>
    </submittedName>
</protein>
<dbReference type="PANTHER" id="PTHR23523:SF2">
    <property type="entry name" value="2-NITROIMIDAZOLE TRANSPORTER"/>
    <property type="match status" value="1"/>
</dbReference>
<feature type="transmembrane region" description="Helical" evidence="5">
    <location>
        <begin position="366"/>
        <end position="386"/>
    </location>
</feature>
<comment type="subcellular location">
    <subcellularLocation>
        <location evidence="1">Cell membrane</location>
        <topology evidence="1">Multi-pass membrane protein</topology>
    </subcellularLocation>
</comment>
<evidence type="ECO:0000256" key="4">
    <source>
        <dbReference type="ARBA" id="ARBA00023136"/>
    </source>
</evidence>
<reference evidence="7 8" key="1">
    <citation type="submission" date="2020-07" db="EMBL/GenBank/DDBJ databases">
        <title>Sequencing the genomes of 1000 actinobacteria strains.</title>
        <authorList>
            <person name="Klenk H.-P."/>
        </authorList>
    </citation>
    <scope>NUCLEOTIDE SEQUENCE [LARGE SCALE GENOMIC DNA]</scope>
    <source>
        <strain evidence="7 8">DSM 18248</strain>
    </source>
</reference>